<dbReference type="AlphaFoldDB" id="A0A8H4AJB9"/>
<keyword evidence="3" id="KW-1185">Reference proteome</keyword>
<reference evidence="2 3" key="1">
    <citation type="journal article" date="2019" name="Environ. Microbiol.">
        <title>At the nexus of three kingdoms: the genome of the mycorrhizal fungus Gigaspora margarita provides insights into plant, endobacterial and fungal interactions.</title>
        <authorList>
            <person name="Venice F."/>
            <person name="Ghignone S."/>
            <person name="Salvioli di Fossalunga A."/>
            <person name="Amselem J."/>
            <person name="Novero M."/>
            <person name="Xianan X."/>
            <person name="Sedzielewska Toro K."/>
            <person name="Morin E."/>
            <person name="Lipzen A."/>
            <person name="Grigoriev I.V."/>
            <person name="Henrissat B."/>
            <person name="Martin F.M."/>
            <person name="Bonfante P."/>
        </authorList>
    </citation>
    <scope>NUCLEOTIDE SEQUENCE [LARGE SCALE GENOMIC DNA]</scope>
    <source>
        <strain evidence="2 3">BEG34</strain>
    </source>
</reference>
<dbReference type="EMBL" id="WTPW01000531">
    <property type="protein sequence ID" value="KAF0501873.1"/>
    <property type="molecule type" value="Genomic_DNA"/>
</dbReference>
<organism evidence="2 3">
    <name type="scientific">Gigaspora margarita</name>
    <dbReference type="NCBI Taxonomy" id="4874"/>
    <lineage>
        <taxon>Eukaryota</taxon>
        <taxon>Fungi</taxon>
        <taxon>Fungi incertae sedis</taxon>
        <taxon>Mucoromycota</taxon>
        <taxon>Glomeromycotina</taxon>
        <taxon>Glomeromycetes</taxon>
        <taxon>Diversisporales</taxon>
        <taxon>Gigasporaceae</taxon>
        <taxon>Gigaspora</taxon>
    </lineage>
</organism>
<name>A0A8H4AJB9_GIGMA</name>
<evidence type="ECO:0000313" key="3">
    <source>
        <dbReference type="Proteomes" id="UP000439903"/>
    </source>
</evidence>
<proteinExistence type="predicted"/>
<evidence type="ECO:0000313" key="2">
    <source>
        <dbReference type="EMBL" id="KAF0501873.1"/>
    </source>
</evidence>
<evidence type="ECO:0000256" key="1">
    <source>
        <dbReference type="SAM" id="MobiDB-lite"/>
    </source>
</evidence>
<protein>
    <submittedName>
        <fullName evidence="2">Uncharacterized protein</fullName>
    </submittedName>
</protein>
<feature type="region of interest" description="Disordered" evidence="1">
    <location>
        <begin position="1"/>
        <end position="21"/>
    </location>
</feature>
<comment type="caution">
    <text evidence="2">The sequence shown here is derived from an EMBL/GenBank/DDBJ whole genome shotgun (WGS) entry which is preliminary data.</text>
</comment>
<accession>A0A8H4AJB9</accession>
<sequence length="84" mass="10217">MRRQRQKQEEMNRQERELTQQERAYNDLLEKINNSDYLEAIPFDIDCEGLQKERTKEKLETAKKKLTGCFRKEKKISQGKKRLK</sequence>
<dbReference type="Proteomes" id="UP000439903">
    <property type="component" value="Unassembled WGS sequence"/>
</dbReference>
<gene>
    <name evidence="2" type="ORF">F8M41_019942</name>
</gene>